<keyword evidence="3" id="KW-1185">Reference proteome</keyword>
<gene>
    <name evidence="2" type="ORF">RS694_18675</name>
</gene>
<dbReference type="InterPro" id="IPR012349">
    <property type="entry name" value="Split_barrel_FMN-bd"/>
</dbReference>
<accession>A0A1P8KEF2</accession>
<dbReference type="Gene3D" id="2.30.110.10">
    <property type="entry name" value="Electron Transport, Fmn-binding Protein, Chain A"/>
    <property type="match status" value="1"/>
</dbReference>
<dbReference type="Proteomes" id="UP000186110">
    <property type="component" value="Chromosome"/>
</dbReference>
<protein>
    <recommendedName>
        <fullName evidence="4">Pyridoxamine 5'-phosphate oxidase putative domain-containing protein</fullName>
    </recommendedName>
</protein>
<name>A0A1P8KEF2_9BURK</name>
<organism evidence="2 3">
    <name type="scientific">Rhodoferax saidenbachensis</name>
    <dbReference type="NCBI Taxonomy" id="1484693"/>
    <lineage>
        <taxon>Bacteria</taxon>
        <taxon>Pseudomonadati</taxon>
        <taxon>Pseudomonadota</taxon>
        <taxon>Betaproteobacteria</taxon>
        <taxon>Burkholderiales</taxon>
        <taxon>Comamonadaceae</taxon>
        <taxon>Rhodoferax</taxon>
    </lineage>
</organism>
<evidence type="ECO:0000313" key="3">
    <source>
        <dbReference type="Proteomes" id="UP000186110"/>
    </source>
</evidence>
<dbReference type="KEGG" id="rsb:RS694_18675"/>
<feature type="region of interest" description="Disordered" evidence="1">
    <location>
        <begin position="146"/>
        <end position="169"/>
    </location>
</feature>
<dbReference type="eggNOG" id="COG3576">
    <property type="taxonomic scope" value="Bacteria"/>
</dbReference>
<dbReference type="EMBL" id="CP019239">
    <property type="protein sequence ID" value="APW44345.1"/>
    <property type="molecule type" value="Genomic_DNA"/>
</dbReference>
<dbReference type="RefSeq" id="WP_029706568.1">
    <property type="nucleotide sequence ID" value="NZ_CP019239.1"/>
</dbReference>
<dbReference type="STRING" id="1484693.RS694_18675"/>
<reference evidence="2 3" key="1">
    <citation type="submission" date="2017-01" db="EMBL/GenBank/DDBJ databases">
        <authorList>
            <person name="Mah S.A."/>
            <person name="Swanson W.J."/>
            <person name="Moy G.W."/>
            <person name="Vacquier V.D."/>
        </authorList>
    </citation>
    <scope>NUCLEOTIDE SEQUENCE [LARGE SCALE GENOMIC DNA]</scope>
    <source>
        <strain evidence="2 3">DSM 22694</strain>
    </source>
</reference>
<proteinExistence type="predicted"/>
<evidence type="ECO:0008006" key="4">
    <source>
        <dbReference type="Google" id="ProtNLM"/>
    </source>
</evidence>
<evidence type="ECO:0000256" key="1">
    <source>
        <dbReference type="SAM" id="MobiDB-lite"/>
    </source>
</evidence>
<dbReference type="AlphaFoldDB" id="A0A1P8KEF2"/>
<sequence>MSTPSILLPPELIALIAGGISTIVSSADAALRPSIMRAVGSTITPDGRTVTVYLARRQSRQLLQDLAATGRIAVVFSQPYSHRTLQLKADSVRTRPMEDADQATLAQYLQGMEQEVTRVGFNPSFTHAMLAYAQADVVSVSFEPTEAFDQTPGPRAGERLGAIPEADIP</sequence>
<evidence type="ECO:0000313" key="2">
    <source>
        <dbReference type="EMBL" id="APW44345.1"/>
    </source>
</evidence>